<dbReference type="PANTHER" id="PTHR43304">
    <property type="entry name" value="PHYTOCHROME-LIKE PROTEIN CPH1"/>
    <property type="match status" value="1"/>
</dbReference>
<dbReference type="SMART" id="SM00086">
    <property type="entry name" value="PAC"/>
    <property type="match status" value="5"/>
</dbReference>
<dbReference type="InterPro" id="IPR052162">
    <property type="entry name" value="Sensor_kinase/Photoreceptor"/>
</dbReference>
<comment type="caution">
    <text evidence="9">The sequence shown here is derived from an EMBL/GenBank/DDBJ whole genome shotgun (WGS) entry which is preliminary data.</text>
</comment>
<dbReference type="InterPro" id="IPR003594">
    <property type="entry name" value="HATPase_dom"/>
</dbReference>
<dbReference type="Pfam" id="PF02518">
    <property type="entry name" value="HATPase_c"/>
    <property type="match status" value="1"/>
</dbReference>
<feature type="domain" description="PAC" evidence="8">
    <location>
        <begin position="484"/>
        <end position="536"/>
    </location>
</feature>
<dbReference type="SMART" id="SM00091">
    <property type="entry name" value="PAS"/>
    <property type="match status" value="5"/>
</dbReference>
<dbReference type="Proteomes" id="UP000023541">
    <property type="component" value="Unassembled WGS sequence"/>
</dbReference>
<evidence type="ECO:0000256" key="4">
    <source>
        <dbReference type="ARBA" id="ARBA00022679"/>
    </source>
</evidence>
<protein>
    <recommendedName>
        <fullName evidence="2">histidine kinase</fullName>
        <ecNumber evidence="2">2.7.13.3</ecNumber>
    </recommendedName>
</protein>
<dbReference type="RefSeq" id="WP_051575689.1">
    <property type="nucleotide sequence ID" value="NZ_AQRA01000003.1"/>
</dbReference>
<dbReference type="Gene3D" id="3.30.565.10">
    <property type="entry name" value="Histidine kinase-like ATPase, C-terminal domain"/>
    <property type="match status" value="1"/>
</dbReference>
<dbReference type="InterPro" id="IPR035965">
    <property type="entry name" value="PAS-like_dom_sf"/>
</dbReference>
<dbReference type="eggNOG" id="COG3290">
    <property type="taxonomic scope" value="Bacteria"/>
</dbReference>
<dbReference type="SUPFAM" id="SSF55874">
    <property type="entry name" value="ATPase domain of HSP90 chaperone/DNA topoisomerase II/histidine kinase"/>
    <property type="match status" value="1"/>
</dbReference>
<evidence type="ECO:0000259" key="6">
    <source>
        <dbReference type="PROSITE" id="PS50109"/>
    </source>
</evidence>
<name>A0A023BWW2_9FLAO</name>
<feature type="domain" description="PAC" evidence="8">
    <location>
        <begin position="238"/>
        <end position="291"/>
    </location>
</feature>
<dbReference type="PRINTS" id="PR00344">
    <property type="entry name" value="BCTRLSENSOR"/>
</dbReference>
<gene>
    <name evidence="9" type="ORF">ATO12_12350</name>
</gene>
<keyword evidence="10" id="KW-1185">Reference proteome</keyword>
<accession>A0A023BWW2</accession>
<dbReference type="OrthoDB" id="5522855at2"/>
<evidence type="ECO:0000259" key="7">
    <source>
        <dbReference type="PROSITE" id="PS50112"/>
    </source>
</evidence>
<comment type="catalytic activity">
    <reaction evidence="1">
        <text>ATP + protein L-histidine = ADP + protein N-phospho-L-histidine.</text>
        <dbReference type="EC" id="2.7.13.3"/>
    </reaction>
</comment>
<dbReference type="NCBIfam" id="TIGR00229">
    <property type="entry name" value="sensory_box"/>
    <property type="match status" value="5"/>
</dbReference>
<keyword evidence="4" id="KW-0808">Transferase</keyword>
<dbReference type="PROSITE" id="PS50109">
    <property type="entry name" value="HIS_KIN"/>
    <property type="match status" value="1"/>
</dbReference>
<dbReference type="InterPro" id="IPR036890">
    <property type="entry name" value="HATPase_C_sf"/>
</dbReference>
<proteinExistence type="predicted"/>
<dbReference type="Gene3D" id="3.30.450.20">
    <property type="entry name" value="PAS domain"/>
    <property type="match status" value="5"/>
</dbReference>
<dbReference type="InterPro" id="IPR005467">
    <property type="entry name" value="His_kinase_dom"/>
</dbReference>
<feature type="domain" description="PAS" evidence="7">
    <location>
        <begin position="410"/>
        <end position="480"/>
    </location>
</feature>
<dbReference type="Pfam" id="PF08448">
    <property type="entry name" value="PAS_4"/>
    <property type="match status" value="1"/>
</dbReference>
<dbReference type="eggNOG" id="COG2202">
    <property type="taxonomic scope" value="Bacteria"/>
</dbReference>
<evidence type="ECO:0000256" key="1">
    <source>
        <dbReference type="ARBA" id="ARBA00000085"/>
    </source>
</evidence>
<evidence type="ECO:0000313" key="9">
    <source>
        <dbReference type="EMBL" id="EZH74552.1"/>
    </source>
</evidence>
<dbReference type="SUPFAM" id="SSF55785">
    <property type="entry name" value="PYP-like sensor domain (PAS domain)"/>
    <property type="match status" value="5"/>
</dbReference>
<evidence type="ECO:0000256" key="2">
    <source>
        <dbReference type="ARBA" id="ARBA00012438"/>
    </source>
</evidence>
<evidence type="ECO:0000256" key="5">
    <source>
        <dbReference type="ARBA" id="ARBA00022777"/>
    </source>
</evidence>
<dbReference type="Pfam" id="PF13426">
    <property type="entry name" value="PAS_9"/>
    <property type="match status" value="1"/>
</dbReference>
<keyword evidence="5" id="KW-0418">Kinase</keyword>
<sequence>MIQNQFDKTQDVENVEENYLKQELYALIKKDDYIFDFIQKSSLDGLWFWDLDNPENEWMNSKFWTTLGYDPNKMPHNASAWQDIINKEDLEVVFLNFTRHCKDPSHPYDQIVRYKHKLGHTVWIHCRGLAIRDSKGKPIRMLGAHTDITKLKKVEIQLQRQVDRYQHIIEGTHLGTWEWNVKTGETIFNERWANIIGYTLLELKPVSINTWIEASHPDDLKKSNKLLEDHFSGKTPFYECEARMKHKNGEWIWVLDRGKVVSWDSEGNPEWMIGSHQEITESKKDLEKNKLFIQQAPSAIAMFDTNMCYLAVSQKWYEDYNIKDDTIIGKSHYDVFPEIGEKWKDDHKRCLNGEVLKSEEDRFERLDGSVQWLTWELRPWYTDENKIGGILMHTADITRTKKAEISLRISEEMFRRNFENAAIGMVMLDQKGHFTKVNYKLCEILGYSNSELTRLAFKDILHPEDLAISNTLFQKLFRGETLYSNMEERCFHKDGHIVYINLSVSVIKGENDKPTYFIAQIADISHKIIARQKLQNTVGELKGIIDDITQVSIIGTDKNGLITTFNKGAENLLGYTKEEIISKKSLLLLHQKEEIEKREKELSLMLGQEIKDFEVFTALLENQEYDVKEWTHVRKDGTCFPVQVTLSPIKNKGEISGYLGVATDITEIKKVEQDLKSWLTVAEDQNKRLRNFAHIVSHNLKSHSGNFQMLLDLFIQENPEIEDNEIIQLFKTASENLTETIVHLNEVVLMNTSVDENLIGLNLYEVINKVTKSVSAIAKETIVTINNNTQPGINILGIPAYLDSILLNFITNGIKYSSDERESYIDLSTRIEGDFVVLDIKDNGLGIDLKKHKAKLFGMYKTFHNNKEARGIGLFITKNQVEAMGGKIEVESTVNKGTTFKIYMKHEKN</sequence>
<dbReference type="EC" id="2.7.13.3" evidence="2"/>
<dbReference type="InterPro" id="IPR001610">
    <property type="entry name" value="PAC"/>
</dbReference>
<dbReference type="InterPro" id="IPR004358">
    <property type="entry name" value="Sig_transdc_His_kin-like_C"/>
</dbReference>
<evidence type="ECO:0000256" key="3">
    <source>
        <dbReference type="ARBA" id="ARBA00022553"/>
    </source>
</evidence>
<dbReference type="CDD" id="cd00130">
    <property type="entry name" value="PAS"/>
    <property type="match status" value="5"/>
</dbReference>
<dbReference type="PROSITE" id="PS50113">
    <property type="entry name" value="PAC"/>
    <property type="match status" value="5"/>
</dbReference>
<feature type="domain" description="PAC" evidence="8">
    <location>
        <begin position="108"/>
        <end position="160"/>
    </location>
</feature>
<dbReference type="PROSITE" id="PS50112">
    <property type="entry name" value="PAS"/>
    <property type="match status" value="2"/>
</dbReference>
<dbReference type="EMBL" id="AQRA01000003">
    <property type="protein sequence ID" value="EZH74552.1"/>
    <property type="molecule type" value="Genomic_DNA"/>
</dbReference>
<feature type="domain" description="PAC" evidence="8">
    <location>
        <begin position="621"/>
        <end position="677"/>
    </location>
</feature>
<dbReference type="InterPro" id="IPR013656">
    <property type="entry name" value="PAS_4"/>
</dbReference>
<dbReference type="Pfam" id="PF08447">
    <property type="entry name" value="PAS_3"/>
    <property type="match status" value="3"/>
</dbReference>
<dbReference type="InterPro" id="IPR000014">
    <property type="entry name" value="PAS"/>
</dbReference>
<dbReference type="PANTHER" id="PTHR43304:SF1">
    <property type="entry name" value="PAC DOMAIN-CONTAINING PROTEIN"/>
    <property type="match status" value="1"/>
</dbReference>
<evidence type="ECO:0000259" key="8">
    <source>
        <dbReference type="PROSITE" id="PS50113"/>
    </source>
</evidence>
<reference evidence="9 10" key="1">
    <citation type="submission" date="2014-04" db="EMBL/GenBank/DDBJ databases">
        <title>Aquimarina sp. 22II-S11-z7 Genome Sequencing.</title>
        <authorList>
            <person name="Lai Q."/>
        </authorList>
    </citation>
    <scope>NUCLEOTIDE SEQUENCE [LARGE SCALE GENOMIC DNA]</scope>
    <source>
        <strain evidence="9 10">22II-S11-z7</strain>
    </source>
</reference>
<dbReference type="AlphaFoldDB" id="A0A023BWW2"/>
<dbReference type="STRING" id="1317122.ATO12_12350"/>
<dbReference type="eggNOG" id="COG3829">
    <property type="taxonomic scope" value="Bacteria"/>
</dbReference>
<dbReference type="SMART" id="SM00387">
    <property type="entry name" value="HATPase_c"/>
    <property type="match status" value="1"/>
</dbReference>
<dbReference type="InterPro" id="IPR000700">
    <property type="entry name" value="PAS-assoc_C"/>
</dbReference>
<organism evidence="9 10">
    <name type="scientific">Aquimarina atlantica</name>
    <dbReference type="NCBI Taxonomy" id="1317122"/>
    <lineage>
        <taxon>Bacteria</taxon>
        <taxon>Pseudomonadati</taxon>
        <taxon>Bacteroidota</taxon>
        <taxon>Flavobacteriia</taxon>
        <taxon>Flavobacteriales</taxon>
        <taxon>Flavobacteriaceae</taxon>
        <taxon>Aquimarina</taxon>
    </lineage>
</organism>
<keyword evidence="3" id="KW-0597">Phosphoprotein</keyword>
<dbReference type="GO" id="GO:0004673">
    <property type="term" value="F:protein histidine kinase activity"/>
    <property type="evidence" value="ECO:0007669"/>
    <property type="project" value="UniProtKB-EC"/>
</dbReference>
<feature type="domain" description="PAC" evidence="8">
    <location>
        <begin position="357"/>
        <end position="409"/>
    </location>
</feature>
<feature type="domain" description="PAS" evidence="7">
    <location>
        <begin position="537"/>
        <end position="609"/>
    </location>
</feature>
<dbReference type="InterPro" id="IPR013655">
    <property type="entry name" value="PAS_fold_3"/>
</dbReference>
<evidence type="ECO:0000313" key="10">
    <source>
        <dbReference type="Proteomes" id="UP000023541"/>
    </source>
</evidence>
<feature type="domain" description="Histidine kinase" evidence="6">
    <location>
        <begin position="695"/>
        <end position="908"/>
    </location>
</feature>